<feature type="transmembrane region" description="Helical" evidence="1">
    <location>
        <begin position="164"/>
        <end position="182"/>
    </location>
</feature>
<evidence type="ECO:0000259" key="2">
    <source>
        <dbReference type="Pfam" id="PF01757"/>
    </source>
</evidence>
<dbReference type="PANTHER" id="PTHR23028:SF131">
    <property type="entry name" value="BLR2367 PROTEIN"/>
    <property type="match status" value="1"/>
</dbReference>
<feature type="domain" description="Acyltransferase 3" evidence="2">
    <location>
        <begin position="13"/>
        <end position="331"/>
    </location>
</feature>
<feature type="transmembrane region" description="Helical" evidence="1">
    <location>
        <begin position="285"/>
        <end position="308"/>
    </location>
</feature>
<keyword evidence="1" id="KW-0472">Membrane</keyword>
<evidence type="ECO:0000256" key="1">
    <source>
        <dbReference type="SAM" id="Phobius"/>
    </source>
</evidence>
<feature type="transmembrane region" description="Helical" evidence="1">
    <location>
        <begin position="53"/>
        <end position="70"/>
    </location>
</feature>
<accession>A0ABM8PJ40</accession>
<name>A0ABM8PJ40_9HYPH</name>
<feature type="transmembrane region" description="Helical" evidence="1">
    <location>
        <begin position="249"/>
        <end position="265"/>
    </location>
</feature>
<feature type="transmembrane region" description="Helical" evidence="1">
    <location>
        <begin position="219"/>
        <end position="237"/>
    </location>
</feature>
<keyword evidence="1" id="KW-0812">Transmembrane</keyword>
<organism evidence="3 4">
    <name type="scientific">Pseudorhizobium endolithicum</name>
    <dbReference type="NCBI Taxonomy" id="1191678"/>
    <lineage>
        <taxon>Bacteria</taxon>
        <taxon>Pseudomonadati</taxon>
        <taxon>Pseudomonadota</taxon>
        <taxon>Alphaproteobacteria</taxon>
        <taxon>Hyphomicrobiales</taxon>
        <taxon>Rhizobiaceae</taxon>
        <taxon>Rhizobium/Agrobacterium group</taxon>
        <taxon>Pseudorhizobium</taxon>
    </lineage>
</organism>
<dbReference type="Pfam" id="PF01757">
    <property type="entry name" value="Acyl_transf_3"/>
    <property type="match status" value="1"/>
</dbReference>
<sequence>MTMMSDRKPLLLLQYGRGLAALAVAAFHLSLLLGDPRYLGVPVFYDLTWRGNLGVDFFFVLSGFIIFYAHERDIGRPERLKSYFAKRFTRLYPVYWVYVSAMCILLALNFGSATSFPQAVTDWLSTLLLVRFDSFELPITPAWSLMHEVTFYALFGLLIMSRRIGWPLLALWMVTILIAGSYSEEGHRTAFSTYFSAFNLDFAIGIAAFYASKRCGSRLAVPAIVAGVLVLAGWYILETHGIVYRLHPLGYAACFGLIVAGLASFERERNLRPIAILKLLGDASYSIYLTHLAFLGVACKVAMVAMRFVPLPPAAVYVVVLAAAIIGGCLAHLLVEKPVLSFIRRKDSRREIYLPTGEIRSTHAG</sequence>
<evidence type="ECO:0000313" key="3">
    <source>
        <dbReference type="EMBL" id="CAD7032918.1"/>
    </source>
</evidence>
<feature type="transmembrane region" description="Helical" evidence="1">
    <location>
        <begin position="314"/>
        <end position="335"/>
    </location>
</feature>
<feature type="transmembrane region" description="Helical" evidence="1">
    <location>
        <begin position="137"/>
        <end position="157"/>
    </location>
</feature>
<keyword evidence="3" id="KW-0012">Acyltransferase</keyword>
<dbReference type="InterPro" id="IPR002656">
    <property type="entry name" value="Acyl_transf_3_dom"/>
</dbReference>
<feature type="transmembrane region" description="Helical" evidence="1">
    <location>
        <begin position="12"/>
        <end position="33"/>
    </location>
</feature>
<keyword evidence="3" id="KW-0808">Transferase</keyword>
<feature type="transmembrane region" description="Helical" evidence="1">
    <location>
        <begin position="194"/>
        <end position="212"/>
    </location>
</feature>
<gene>
    <name evidence="3" type="ORF">REJC140_03119</name>
</gene>
<dbReference type="Proteomes" id="UP000606921">
    <property type="component" value="Unassembled WGS sequence"/>
</dbReference>
<feature type="transmembrane region" description="Helical" evidence="1">
    <location>
        <begin position="91"/>
        <end position="117"/>
    </location>
</feature>
<keyword evidence="1" id="KW-1133">Transmembrane helix</keyword>
<dbReference type="GO" id="GO:0016746">
    <property type="term" value="F:acyltransferase activity"/>
    <property type="evidence" value="ECO:0007669"/>
    <property type="project" value="UniProtKB-KW"/>
</dbReference>
<dbReference type="InterPro" id="IPR050879">
    <property type="entry name" value="Acyltransferase_3"/>
</dbReference>
<protein>
    <submittedName>
        <fullName evidence="3">Acyltransferase</fullName>
    </submittedName>
</protein>
<keyword evidence="4" id="KW-1185">Reference proteome</keyword>
<reference evidence="3 4" key="1">
    <citation type="submission" date="2020-11" db="EMBL/GenBank/DDBJ databases">
        <authorList>
            <person name="Lassalle F."/>
        </authorList>
    </citation>
    <scope>NUCLEOTIDE SEQUENCE [LARGE SCALE GENOMIC DNA]</scope>
    <source>
        <strain evidence="3 4">JC140</strain>
    </source>
</reference>
<dbReference type="PANTHER" id="PTHR23028">
    <property type="entry name" value="ACETYLTRANSFERASE"/>
    <property type="match status" value="1"/>
</dbReference>
<proteinExistence type="predicted"/>
<dbReference type="EMBL" id="CABFWF030000010">
    <property type="protein sequence ID" value="CAD7032918.1"/>
    <property type="molecule type" value="Genomic_DNA"/>
</dbReference>
<comment type="caution">
    <text evidence="3">The sequence shown here is derived from an EMBL/GenBank/DDBJ whole genome shotgun (WGS) entry which is preliminary data.</text>
</comment>
<evidence type="ECO:0000313" key="4">
    <source>
        <dbReference type="Proteomes" id="UP000606921"/>
    </source>
</evidence>